<evidence type="ECO:0000313" key="1">
    <source>
        <dbReference type="EMBL" id="GFQ97675.1"/>
    </source>
</evidence>
<keyword evidence="2" id="KW-1185">Reference proteome</keyword>
<organism evidence="1 2">
    <name type="scientific">Trichonephila clavata</name>
    <name type="common">Joro spider</name>
    <name type="synonym">Nephila clavata</name>
    <dbReference type="NCBI Taxonomy" id="2740835"/>
    <lineage>
        <taxon>Eukaryota</taxon>
        <taxon>Metazoa</taxon>
        <taxon>Ecdysozoa</taxon>
        <taxon>Arthropoda</taxon>
        <taxon>Chelicerata</taxon>
        <taxon>Arachnida</taxon>
        <taxon>Araneae</taxon>
        <taxon>Araneomorphae</taxon>
        <taxon>Entelegynae</taxon>
        <taxon>Araneoidea</taxon>
        <taxon>Nephilidae</taxon>
        <taxon>Trichonephila</taxon>
    </lineage>
</organism>
<protein>
    <submittedName>
        <fullName evidence="1">Uncharacterized protein</fullName>
    </submittedName>
</protein>
<name>A0A8X6G621_TRICU</name>
<accession>A0A8X6G621</accession>
<dbReference type="EMBL" id="BMAO01014866">
    <property type="protein sequence ID" value="GFQ97675.1"/>
    <property type="molecule type" value="Genomic_DNA"/>
</dbReference>
<evidence type="ECO:0000313" key="2">
    <source>
        <dbReference type="Proteomes" id="UP000887116"/>
    </source>
</evidence>
<reference evidence="1" key="1">
    <citation type="submission" date="2020-07" db="EMBL/GenBank/DDBJ databases">
        <title>Multicomponent nature underlies the extraordinary mechanical properties of spider dragline silk.</title>
        <authorList>
            <person name="Kono N."/>
            <person name="Nakamura H."/>
            <person name="Mori M."/>
            <person name="Yoshida Y."/>
            <person name="Ohtoshi R."/>
            <person name="Malay A.D."/>
            <person name="Moran D.A.P."/>
            <person name="Tomita M."/>
            <person name="Numata K."/>
            <person name="Arakawa K."/>
        </authorList>
    </citation>
    <scope>NUCLEOTIDE SEQUENCE</scope>
</reference>
<sequence length="85" mass="9095">MSDQGEQNKEIEGATSLMLKSITPGILSELPQPSTSVAASFRNLGGGPFVFQPMINTSAWGAEPVFLLEKFALIDMEFTTGLSES</sequence>
<dbReference type="Proteomes" id="UP000887116">
    <property type="component" value="Unassembled WGS sequence"/>
</dbReference>
<dbReference type="OrthoDB" id="6414535at2759"/>
<comment type="caution">
    <text evidence="1">The sequence shown here is derived from an EMBL/GenBank/DDBJ whole genome shotgun (WGS) entry which is preliminary data.</text>
</comment>
<proteinExistence type="predicted"/>
<dbReference type="AlphaFoldDB" id="A0A8X6G621"/>
<gene>
    <name evidence="1" type="ORF">TNCT_505651</name>
</gene>